<name>G8C1U1_TETPH</name>
<dbReference type="InterPro" id="IPR050859">
    <property type="entry name" value="Class-I_PLP-dep_aminotransf"/>
</dbReference>
<evidence type="ECO:0000256" key="3">
    <source>
        <dbReference type="ARBA" id="ARBA00022576"/>
    </source>
</evidence>
<dbReference type="Proteomes" id="UP000005666">
    <property type="component" value="Chromosome 15"/>
</dbReference>
<evidence type="ECO:0000259" key="6">
    <source>
        <dbReference type="Pfam" id="PF00155"/>
    </source>
</evidence>
<dbReference type="PANTHER" id="PTHR42790">
    <property type="entry name" value="AMINOTRANSFERASE"/>
    <property type="match status" value="1"/>
</dbReference>
<keyword evidence="8" id="KW-1185">Reference proteome</keyword>
<dbReference type="HOGENOM" id="CLU_017584_0_5_1"/>
<keyword evidence="4" id="KW-0808">Transferase</keyword>
<gene>
    <name evidence="7" type="primary">TPHA0O01520</name>
    <name evidence="7" type="ordered locus">TPHA_0O01520</name>
</gene>
<organism evidence="7 8">
    <name type="scientific">Tetrapisispora phaffii (strain ATCC 24235 / CBS 4417 / NBRC 1672 / NRRL Y-8282 / UCD 70-5)</name>
    <name type="common">Yeast</name>
    <name type="synonym">Fabospora phaffii</name>
    <dbReference type="NCBI Taxonomy" id="1071381"/>
    <lineage>
        <taxon>Eukaryota</taxon>
        <taxon>Fungi</taxon>
        <taxon>Dikarya</taxon>
        <taxon>Ascomycota</taxon>
        <taxon>Saccharomycotina</taxon>
        <taxon>Saccharomycetes</taxon>
        <taxon>Saccharomycetales</taxon>
        <taxon>Saccharomycetaceae</taxon>
        <taxon>Tetrapisispora</taxon>
    </lineage>
</organism>
<dbReference type="GeneID" id="11530733"/>
<dbReference type="GO" id="GO:0030170">
    <property type="term" value="F:pyridoxal phosphate binding"/>
    <property type="evidence" value="ECO:0007669"/>
    <property type="project" value="InterPro"/>
</dbReference>
<accession>G8C1U1</accession>
<dbReference type="GO" id="GO:0047536">
    <property type="term" value="F:2-aminoadipate transaminase activity"/>
    <property type="evidence" value="ECO:0007669"/>
    <property type="project" value="TreeGrafter"/>
</dbReference>
<dbReference type="InterPro" id="IPR015421">
    <property type="entry name" value="PyrdxlP-dep_Trfase_major"/>
</dbReference>
<dbReference type="AlphaFoldDB" id="G8C1U1"/>
<dbReference type="Pfam" id="PF00155">
    <property type="entry name" value="Aminotran_1_2"/>
    <property type="match status" value="1"/>
</dbReference>
<dbReference type="KEGG" id="tpf:TPHA_0O01520"/>
<dbReference type="GO" id="GO:0009094">
    <property type="term" value="P:L-phenylalanine biosynthetic process"/>
    <property type="evidence" value="ECO:0007669"/>
    <property type="project" value="EnsemblFungi"/>
</dbReference>
<keyword evidence="3" id="KW-0032">Aminotransferase</keyword>
<evidence type="ECO:0000313" key="8">
    <source>
        <dbReference type="Proteomes" id="UP000005666"/>
    </source>
</evidence>
<dbReference type="RefSeq" id="XP_003688553.1">
    <property type="nucleotide sequence ID" value="XM_003688505.1"/>
</dbReference>
<protein>
    <recommendedName>
        <fullName evidence="6">Aminotransferase class I/classII large domain-containing protein</fullName>
    </recommendedName>
</protein>
<sequence length="503" mass="57190">MTNHISNEELEQKFSSKLSRRAALRKLIPFWDDLEENPEDLIELAGGMPNPKLFPVNSIDFNIVNKPQFGDVKTEKASIGLYEPKTFPMARSFQYMESKGPPAVINFAKSIIERINKPKYDNWDLTLASGSSDGMFKIFETLLDENSSILMEEFTFTPAAFVAIATGASCIPLKMKLSENAAEQGIDIDYMANLLDNWETSQFKDKPKPKMLYTIATGQNPTGMTLSMEKRRKIYEICQKHDIIILEDDPYGYLLFPKYDPSNPYKNSYVDDKELTVATYLDEYLVKSFLTLDTDGRVLRLETFSKVFAPGLRLSFIVGNSFLIEKFVDFADVSSRSPSGTSQAILLATVNKFTEPYLEQFDGDYTKASLEGWFKWVMSLASMYTHRRNVLVTSLRATEAFKKGYMTILEPSAGMFIDIKLQCENIEKLKGKDVITIMDELNSKLLANRIKIVLGYKMALMKEFSKDHCDFLRVTIAYAEDDEQLAKAAQRIGDGIVEYLETK</sequence>
<evidence type="ECO:0000256" key="5">
    <source>
        <dbReference type="ARBA" id="ARBA00022898"/>
    </source>
</evidence>
<dbReference type="CDD" id="cd00609">
    <property type="entry name" value="AAT_like"/>
    <property type="match status" value="1"/>
</dbReference>
<comment type="similarity">
    <text evidence="2">Belongs to the class-I pyridoxal-phosphate-dependent aminotransferase family.</text>
</comment>
<dbReference type="Gene3D" id="3.40.640.10">
    <property type="entry name" value="Type I PLP-dependent aspartate aminotransferase-like (Major domain)"/>
    <property type="match status" value="1"/>
</dbReference>
<dbReference type="InterPro" id="IPR015424">
    <property type="entry name" value="PyrdxlP-dep_Trfase"/>
</dbReference>
<evidence type="ECO:0000313" key="7">
    <source>
        <dbReference type="EMBL" id="CCE66119.1"/>
    </source>
</evidence>
<dbReference type="STRING" id="1071381.G8C1U1"/>
<evidence type="ECO:0000256" key="1">
    <source>
        <dbReference type="ARBA" id="ARBA00001933"/>
    </source>
</evidence>
<feature type="domain" description="Aminotransferase class I/classII large" evidence="6">
    <location>
        <begin position="95"/>
        <end position="492"/>
    </location>
</feature>
<dbReference type="GO" id="GO:0009074">
    <property type="term" value="P:aromatic amino acid family catabolic process"/>
    <property type="evidence" value="ECO:0007669"/>
    <property type="project" value="TreeGrafter"/>
</dbReference>
<keyword evidence="5" id="KW-0663">Pyridoxal phosphate</keyword>
<dbReference type="OMA" id="YAPANND"/>
<dbReference type="PANTHER" id="PTHR42790:SF2">
    <property type="entry name" value="AROMATIC AMINO ACID AMINOTRANSFERASE 2"/>
    <property type="match status" value="1"/>
</dbReference>
<comment type="cofactor">
    <cofactor evidence="1">
        <name>pyridoxal 5'-phosphate</name>
        <dbReference type="ChEBI" id="CHEBI:597326"/>
    </cofactor>
</comment>
<dbReference type="SUPFAM" id="SSF53383">
    <property type="entry name" value="PLP-dependent transferases"/>
    <property type="match status" value="1"/>
</dbReference>
<dbReference type="GO" id="GO:0008793">
    <property type="term" value="F:aromatic-amino-acid transaminase activity"/>
    <property type="evidence" value="ECO:0007669"/>
    <property type="project" value="EnsemblFungi"/>
</dbReference>
<dbReference type="eggNOG" id="KOG0634">
    <property type="taxonomic scope" value="Eukaryota"/>
</dbReference>
<dbReference type="GO" id="GO:0006571">
    <property type="term" value="P:tyrosine biosynthetic process"/>
    <property type="evidence" value="ECO:0007669"/>
    <property type="project" value="EnsemblFungi"/>
</dbReference>
<proteinExistence type="inferred from homology"/>
<evidence type="ECO:0000256" key="2">
    <source>
        <dbReference type="ARBA" id="ARBA00007441"/>
    </source>
</evidence>
<dbReference type="GO" id="GO:0019878">
    <property type="term" value="P:lysine biosynthetic process via aminoadipic acid"/>
    <property type="evidence" value="ECO:0007669"/>
    <property type="project" value="TreeGrafter"/>
</dbReference>
<reference evidence="7 8" key="1">
    <citation type="journal article" date="2011" name="Proc. Natl. Acad. Sci. U.S.A.">
        <title>Evolutionary erosion of yeast sex chromosomes by mating-type switching accidents.</title>
        <authorList>
            <person name="Gordon J.L."/>
            <person name="Armisen D."/>
            <person name="Proux-Wera E."/>
            <person name="Oheigeartaigh S.S."/>
            <person name="Byrne K.P."/>
            <person name="Wolfe K.H."/>
        </authorList>
    </citation>
    <scope>NUCLEOTIDE SEQUENCE [LARGE SCALE GENOMIC DNA]</scope>
    <source>
        <strain evidence="8">ATCC 24235 / CBS 4417 / NBRC 1672 / NRRL Y-8282 / UCD 70-5</strain>
    </source>
</reference>
<dbReference type="InterPro" id="IPR004839">
    <property type="entry name" value="Aminotransferase_I/II_large"/>
</dbReference>
<dbReference type="EMBL" id="HE612870">
    <property type="protein sequence ID" value="CCE66119.1"/>
    <property type="molecule type" value="Genomic_DNA"/>
</dbReference>
<evidence type="ECO:0000256" key="4">
    <source>
        <dbReference type="ARBA" id="ARBA00022679"/>
    </source>
</evidence>
<dbReference type="OrthoDB" id="691673at2759"/>